<dbReference type="eggNOG" id="COG0582">
    <property type="taxonomic scope" value="Bacteria"/>
</dbReference>
<dbReference type="Gene3D" id="1.10.150.130">
    <property type="match status" value="1"/>
</dbReference>
<accession>A0LL76</accession>
<dbReference type="EMBL" id="CP000478">
    <property type="protein sequence ID" value="ABK18178.1"/>
    <property type="molecule type" value="Genomic_DNA"/>
</dbReference>
<keyword evidence="2" id="KW-0229">DNA integration</keyword>
<dbReference type="Proteomes" id="UP000001784">
    <property type="component" value="Chromosome"/>
</dbReference>
<dbReference type="SUPFAM" id="SSF56349">
    <property type="entry name" value="DNA breaking-rejoining enzymes"/>
    <property type="match status" value="1"/>
</dbReference>
<dbReference type="Gene3D" id="1.10.443.10">
    <property type="entry name" value="Intergrase catalytic core"/>
    <property type="match status" value="1"/>
</dbReference>
<dbReference type="GO" id="GO:0015074">
    <property type="term" value="P:DNA integration"/>
    <property type="evidence" value="ECO:0007669"/>
    <property type="project" value="UniProtKB-KW"/>
</dbReference>
<evidence type="ECO:0000256" key="3">
    <source>
        <dbReference type="ARBA" id="ARBA00023125"/>
    </source>
</evidence>
<sequence length="381" mass="43696">MPKQTRSKTKYAGVTFVEGTRADGQVERIYYIRYRRGGKLIEEKAGRQFRDDMSAARAAGIRAKRMEGDQPTNEERREAEREVKERWTITRLWEEYKRGTPGLKGIVTDENRFSKHIKPIFGDKEPGELVPLDVDRLRVKMLKTHKPATVRNALELLRRIVNFGVRKQLCPCLSFQIPMPRVRNEKTEDLTPDELARLLKALSEEPNTQVAHIVKLALFTGMRRGEILKLRWTDIDLDRGFISIRDPKGGVDQRIPLSESARRILANHPKTDSLFVFPGRNGAQRTDINKSLNRIKEAAELPKDFRMLHGLRHAFASSLASSGEVDMYTLQKLLTHKSPTMTARYAHLRDESLRRASDLAGEIIEKAVKKKDNVIDIPRQA</sequence>
<dbReference type="RefSeq" id="WP_011699346.1">
    <property type="nucleotide sequence ID" value="NC_008554.1"/>
</dbReference>
<dbReference type="OrthoDB" id="9789256at2"/>
<dbReference type="KEGG" id="sfu:Sfum_2499"/>
<dbReference type="InterPro" id="IPR011010">
    <property type="entry name" value="DNA_brk_join_enz"/>
</dbReference>
<dbReference type="STRING" id="335543.Sfum_2499"/>
<dbReference type="PROSITE" id="PS51898">
    <property type="entry name" value="TYR_RECOMBINASE"/>
    <property type="match status" value="1"/>
</dbReference>
<dbReference type="InterPro" id="IPR002104">
    <property type="entry name" value="Integrase_catalytic"/>
</dbReference>
<dbReference type="PANTHER" id="PTHR30629">
    <property type="entry name" value="PROPHAGE INTEGRASE"/>
    <property type="match status" value="1"/>
</dbReference>
<keyword evidence="4" id="KW-0233">DNA recombination</keyword>
<protein>
    <submittedName>
        <fullName evidence="6">Phage integrase family protein</fullName>
    </submittedName>
</protein>
<dbReference type="CDD" id="cd00796">
    <property type="entry name" value="INT_Rci_Hp1_C"/>
    <property type="match status" value="1"/>
</dbReference>
<dbReference type="InterPro" id="IPR010998">
    <property type="entry name" value="Integrase_recombinase_N"/>
</dbReference>
<dbReference type="HOGENOM" id="CLU_027562_17_7_7"/>
<dbReference type="GO" id="GO:0006310">
    <property type="term" value="P:DNA recombination"/>
    <property type="evidence" value="ECO:0007669"/>
    <property type="project" value="UniProtKB-KW"/>
</dbReference>
<comment type="similarity">
    <text evidence="1">Belongs to the 'phage' integrase family.</text>
</comment>
<dbReference type="InterPro" id="IPR013762">
    <property type="entry name" value="Integrase-like_cat_sf"/>
</dbReference>
<evidence type="ECO:0000256" key="1">
    <source>
        <dbReference type="ARBA" id="ARBA00008857"/>
    </source>
</evidence>
<dbReference type="InParanoid" id="A0LL76"/>
<proteinExistence type="inferred from homology"/>
<name>A0LL76_SYNFM</name>
<evidence type="ECO:0000259" key="5">
    <source>
        <dbReference type="PROSITE" id="PS51898"/>
    </source>
</evidence>
<evidence type="ECO:0000313" key="7">
    <source>
        <dbReference type="Proteomes" id="UP000001784"/>
    </source>
</evidence>
<reference evidence="6 7" key="1">
    <citation type="submission" date="2006-10" db="EMBL/GenBank/DDBJ databases">
        <title>Complete sequence of Syntrophobacter fumaroxidans MPOB.</title>
        <authorList>
            <consortium name="US DOE Joint Genome Institute"/>
            <person name="Copeland A."/>
            <person name="Lucas S."/>
            <person name="Lapidus A."/>
            <person name="Barry K."/>
            <person name="Detter J.C."/>
            <person name="Glavina del Rio T."/>
            <person name="Hammon N."/>
            <person name="Israni S."/>
            <person name="Pitluck S."/>
            <person name="Goltsman E.G."/>
            <person name="Martinez M."/>
            <person name="Schmutz J."/>
            <person name="Larimer F."/>
            <person name="Land M."/>
            <person name="Hauser L."/>
            <person name="Kyrpides N."/>
            <person name="Kim E."/>
            <person name="Boone D.R."/>
            <person name="Brockman F."/>
            <person name="Culley D."/>
            <person name="Ferry J."/>
            <person name="Gunsalus R."/>
            <person name="McInerney M.J."/>
            <person name="Morrison M."/>
            <person name="Plugge C."/>
            <person name="Rohlin L."/>
            <person name="Scholten J."/>
            <person name="Sieber J."/>
            <person name="Stams A.J.M."/>
            <person name="Worm P."/>
            <person name="Henstra A.M."/>
            <person name="Richardson P."/>
        </authorList>
    </citation>
    <scope>NUCLEOTIDE SEQUENCE [LARGE SCALE GENOMIC DNA]</scope>
    <source>
        <strain evidence="7">DSM 10017 / MPOB</strain>
    </source>
</reference>
<evidence type="ECO:0000256" key="2">
    <source>
        <dbReference type="ARBA" id="ARBA00022908"/>
    </source>
</evidence>
<keyword evidence="3" id="KW-0238">DNA-binding</keyword>
<dbReference type="AlphaFoldDB" id="A0LL76"/>
<feature type="domain" description="Tyr recombinase" evidence="5">
    <location>
        <begin position="185"/>
        <end position="358"/>
    </location>
</feature>
<evidence type="ECO:0000313" key="6">
    <source>
        <dbReference type="EMBL" id="ABK18178.1"/>
    </source>
</evidence>
<gene>
    <name evidence="6" type="ordered locus">Sfum_2499</name>
</gene>
<organism evidence="6 7">
    <name type="scientific">Syntrophobacter fumaroxidans (strain DSM 10017 / MPOB)</name>
    <dbReference type="NCBI Taxonomy" id="335543"/>
    <lineage>
        <taxon>Bacteria</taxon>
        <taxon>Pseudomonadati</taxon>
        <taxon>Thermodesulfobacteriota</taxon>
        <taxon>Syntrophobacteria</taxon>
        <taxon>Syntrophobacterales</taxon>
        <taxon>Syntrophobacteraceae</taxon>
        <taxon>Syntrophobacter</taxon>
    </lineage>
</organism>
<keyword evidence="7" id="KW-1185">Reference proteome</keyword>
<dbReference type="Pfam" id="PF00589">
    <property type="entry name" value="Phage_integrase"/>
    <property type="match status" value="1"/>
</dbReference>
<dbReference type="PANTHER" id="PTHR30629:SF2">
    <property type="entry name" value="PROPHAGE INTEGRASE INTS-RELATED"/>
    <property type="match status" value="1"/>
</dbReference>
<evidence type="ECO:0000256" key="4">
    <source>
        <dbReference type="ARBA" id="ARBA00023172"/>
    </source>
</evidence>
<dbReference type="InterPro" id="IPR050808">
    <property type="entry name" value="Phage_Integrase"/>
</dbReference>
<dbReference type="GO" id="GO:0003677">
    <property type="term" value="F:DNA binding"/>
    <property type="evidence" value="ECO:0007669"/>
    <property type="project" value="UniProtKB-KW"/>
</dbReference>